<accession>A0A7S2TZ66</accession>
<gene>
    <name evidence="1" type="ORF">LSP00402_LOCUS17044</name>
</gene>
<organism evidence="1">
    <name type="scientific">Lotharella oceanica</name>
    <dbReference type="NCBI Taxonomy" id="641309"/>
    <lineage>
        <taxon>Eukaryota</taxon>
        <taxon>Sar</taxon>
        <taxon>Rhizaria</taxon>
        <taxon>Cercozoa</taxon>
        <taxon>Chlorarachniophyceae</taxon>
        <taxon>Lotharella</taxon>
    </lineage>
</organism>
<name>A0A7S2TZ66_9EUKA</name>
<dbReference type="EMBL" id="HBHP01027533">
    <property type="protein sequence ID" value="CAD9773053.1"/>
    <property type="molecule type" value="Transcribed_RNA"/>
</dbReference>
<sequence>MLKVAVGSTKPLPLSKGVRSGFNVFVDFYLAVSPMTRCYDATKSADERNQQLRSSSFRFSKDDQPDLEEEAMRKFEDVARQGFNKLNFVEKLGAIACDVISCTPLRYRDFFVPYLVTVPLNSIAKAIKIVGDIWENGCSYIVARPTTGNDADHIRTPVVRTWISNPNFMELAESNLKVAKKLRWISHCVAGNTDAANWIGQLIAEYWGCDISSEV</sequence>
<evidence type="ECO:0000313" key="1">
    <source>
        <dbReference type="EMBL" id="CAD9773053.1"/>
    </source>
</evidence>
<proteinExistence type="predicted"/>
<protein>
    <submittedName>
        <fullName evidence="1">Uncharacterized protein</fullName>
    </submittedName>
</protein>
<dbReference type="AlphaFoldDB" id="A0A7S2TZ66"/>
<reference evidence="1" key="1">
    <citation type="submission" date="2021-01" db="EMBL/GenBank/DDBJ databases">
        <authorList>
            <person name="Corre E."/>
            <person name="Pelletier E."/>
            <person name="Niang G."/>
            <person name="Scheremetjew M."/>
            <person name="Finn R."/>
            <person name="Kale V."/>
            <person name="Holt S."/>
            <person name="Cochrane G."/>
            <person name="Meng A."/>
            <person name="Brown T."/>
            <person name="Cohen L."/>
        </authorList>
    </citation>
    <scope>NUCLEOTIDE SEQUENCE</scope>
    <source>
        <strain evidence="1">CCMP622</strain>
    </source>
</reference>